<accession>A0A0F8VZB9</accession>
<dbReference type="AlphaFoldDB" id="A0A0F8VZB9"/>
<protein>
    <submittedName>
        <fullName evidence="1">Uncharacterized protein</fullName>
    </submittedName>
</protein>
<evidence type="ECO:0000313" key="1">
    <source>
        <dbReference type="EMBL" id="KKK49713.1"/>
    </source>
</evidence>
<proteinExistence type="predicted"/>
<reference evidence="1" key="1">
    <citation type="journal article" date="2015" name="Nature">
        <title>Complex archaea that bridge the gap between prokaryotes and eukaryotes.</title>
        <authorList>
            <person name="Spang A."/>
            <person name="Saw J.H."/>
            <person name="Jorgensen S.L."/>
            <person name="Zaremba-Niedzwiedzka K."/>
            <person name="Martijn J."/>
            <person name="Lind A.E."/>
            <person name="van Eijk R."/>
            <person name="Schleper C."/>
            <person name="Guy L."/>
            <person name="Ettema T.J."/>
        </authorList>
    </citation>
    <scope>NUCLEOTIDE SEQUENCE</scope>
</reference>
<gene>
    <name evidence="1" type="ORF">LCGC14_3132300</name>
</gene>
<comment type="caution">
    <text evidence="1">The sequence shown here is derived from an EMBL/GenBank/DDBJ whole genome shotgun (WGS) entry which is preliminary data.</text>
</comment>
<sequence>MKPHNFSESLAKSHAAEDLPVWEEIYRQAFPTFAAMVSHRDDGWHQRAGVDRSVILQNSKRILIDEKARFRNKKTGIVYEDVALEYWSAEAEQSPGWVCKSLLADYIAYAIVPLGRGYLLPVIQMQEAWAKNGEEWKSEYKIIRAPNEMNGYEWTTVSVGVPVDKLFKAIGACLRVEFVPLEEADANGATP</sequence>
<organism evidence="1">
    <name type="scientific">marine sediment metagenome</name>
    <dbReference type="NCBI Taxonomy" id="412755"/>
    <lineage>
        <taxon>unclassified sequences</taxon>
        <taxon>metagenomes</taxon>
        <taxon>ecological metagenomes</taxon>
    </lineage>
</organism>
<dbReference type="EMBL" id="LAZR01068396">
    <property type="protein sequence ID" value="KKK49713.1"/>
    <property type="molecule type" value="Genomic_DNA"/>
</dbReference>
<name>A0A0F8VZB9_9ZZZZ</name>